<reference evidence="2" key="2">
    <citation type="submission" date="2015-01" db="EMBL/GenBank/DDBJ databases">
        <title>Evolutionary Origins and Diversification of the Mycorrhizal Mutualists.</title>
        <authorList>
            <consortium name="DOE Joint Genome Institute"/>
            <consortium name="Mycorrhizal Genomics Consortium"/>
            <person name="Kohler A."/>
            <person name="Kuo A."/>
            <person name="Nagy L.G."/>
            <person name="Floudas D."/>
            <person name="Copeland A."/>
            <person name="Barry K.W."/>
            <person name="Cichocki N."/>
            <person name="Veneault-Fourrey C."/>
            <person name="LaButti K."/>
            <person name="Lindquist E.A."/>
            <person name="Lipzen A."/>
            <person name="Lundell T."/>
            <person name="Morin E."/>
            <person name="Murat C."/>
            <person name="Riley R."/>
            <person name="Ohm R."/>
            <person name="Sun H."/>
            <person name="Tunlid A."/>
            <person name="Henrissat B."/>
            <person name="Grigoriev I.V."/>
            <person name="Hibbett D.S."/>
            <person name="Martin F."/>
        </authorList>
    </citation>
    <scope>NUCLEOTIDE SEQUENCE [LARGE SCALE GENOMIC DNA]</scope>
    <source>
        <strain evidence="2">Marx 270</strain>
    </source>
</reference>
<accession>A0A0C3JBW4</accession>
<dbReference type="HOGENOM" id="CLU_2980057_0_0_1"/>
<dbReference type="AlphaFoldDB" id="A0A0C3JBW4"/>
<proteinExistence type="predicted"/>
<dbReference type="Proteomes" id="UP000054217">
    <property type="component" value="Unassembled WGS sequence"/>
</dbReference>
<name>A0A0C3JBW4_PISTI</name>
<dbReference type="InParanoid" id="A0A0C3JBW4"/>
<protein>
    <submittedName>
        <fullName evidence="1">Uncharacterized protein</fullName>
    </submittedName>
</protein>
<keyword evidence="2" id="KW-1185">Reference proteome</keyword>
<dbReference type="EMBL" id="KN831962">
    <property type="protein sequence ID" value="KIO06583.1"/>
    <property type="molecule type" value="Genomic_DNA"/>
</dbReference>
<evidence type="ECO:0000313" key="2">
    <source>
        <dbReference type="Proteomes" id="UP000054217"/>
    </source>
</evidence>
<sequence>MVHLAIDHEMIQGTERGLDGLQVAGDETYEHCATMLQALLKKLEGLRVSRTELKRWSV</sequence>
<gene>
    <name evidence="1" type="ORF">M404DRAFT_998707</name>
</gene>
<evidence type="ECO:0000313" key="1">
    <source>
        <dbReference type="EMBL" id="KIO06583.1"/>
    </source>
</evidence>
<organism evidence="1 2">
    <name type="scientific">Pisolithus tinctorius Marx 270</name>
    <dbReference type="NCBI Taxonomy" id="870435"/>
    <lineage>
        <taxon>Eukaryota</taxon>
        <taxon>Fungi</taxon>
        <taxon>Dikarya</taxon>
        <taxon>Basidiomycota</taxon>
        <taxon>Agaricomycotina</taxon>
        <taxon>Agaricomycetes</taxon>
        <taxon>Agaricomycetidae</taxon>
        <taxon>Boletales</taxon>
        <taxon>Sclerodermatineae</taxon>
        <taxon>Pisolithaceae</taxon>
        <taxon>Pisolithus</taxon>
    </lineage>
</organism>
<reference evidence="1 2" key="1">
    <citation type="submission" date="2014-04" db="EMBL/GenBank/DDBJ databases">
        <authorList>
            <consortium name="DOE Joint Genome Institute"/>
            <person name="Kuo A."/>
            <person name="Kohler A."/>
            <person name="Costa M.D."/>
            <person name="Nagy L.G."/>
            <person name="Floudas D."/>
            <person name="Copeland A."/>
            <person name="Barry K.W."/>
            <person name="Cichocki N."/>
            <person name="Veneault-Fourrey C."/>
            <person name="LaButti K."/>
            <person name="Lindquist E.A."/>
            <person name="Lipzen A."/>
            <person name="Lundell T."/>
            <person name="Morin E."/>
            <person name="Murat C."/>
            <person name="Sun H."/>
            <person name="Tunlid A."/>
            <person name="Henrissat B."/>
            <person name="Grigoriev I.V."/>
            <person name="Hibbett D.S."/>
            <person name="Martin F."/>
            <person name="Nordberg H.P."/>
            <person name="Cantor M.N."/>
            <person name="Hua S.X."/>
        </authorList>
    </citation>
    <scope>NUCLEOTIDE SEQUENCE [LARGE SCALE GENOMIC DNA]</scope>
    <source>
        <strain evidence="1 2">Marx 270</strain>
    </source>
</reference>